<dbReference type="AlphaFoldDB" id="A0A383CGK3"/>
<accession>A0A383CGK3</accession>
<evidence type="ECO:0000313" key="1">
    <source>
        <dbReference type="EMBL" id="SVE31230.1"/>
    </source>
</evidence>
<sequence>MSRADRVVFLIEFMGLMTVKPDAVKSGLRADQVKILWGNTSADKLNLLY</sequence>
<dbReference type="EMBL" id="UINC01208609">
    <property type="protein sequence ID" value="SVE31230.1"/>
    <property type="molecule type" value="Genomic_DNA"/>
</dbReference>
<organism evidence="1">
    <name type="scientific">marine metagenome</name>
    <dbReference type="NCBI Taxonomy" id="408172"/>
    <lineage>
        <taxon>unclassified sequences</taxon>
        <taxon>metagenomes</taxon>
        <taxon>ecological metagenomes</taxon>
    </lineage>
</organism>
<gene>
    <name evidence="1" type="ORF">METZ01_LOCUS484084</name>
</gene>
<protein>
    <submittedName>
        <fullName evidence="1">Uncharacterized protein</fullName>
    </submittedName>
</protein>
<reference evidence="1" key="1">
    <citation type="submission" date="2018-05" db="EMBL/GenBank/DDBJ databases">
        <authorList>
            <person name="Lanie J.A."/>
            <person name="Ng W.-L."/>
            <person name="Kazmierczak K.M."/>
            <person name="Andrzejewski T.M."/>
            <person name="Davidsen T.M."/>
            <person name="Wayne K.J."/>
            <person name="Tettelin H."/>
            <person name="Glass J.I."/>
            <person name="Rusch D."/>
            <person name="Podicherti R."/>
            <person name="Tsui H.-C.T."/>
            <person name="Winkler M.E."/>
        </authorList>
    </citation>
    <scope>NUCLEOTIDE SEQUENCE</scope>
</reference>
<proteinExistence type="predicted"/>
<name>A0A383CGK3_9ZZZZ</name>